<dbReference type="InterPro" id="IPR012334">
    <property type="entry name" value="Pectin_lyas_fold"/>
</dbReference>
<evidence type="ECO:0000256" key="2">
    <source>
        <dbReference type="ARBA" id="ARBA00008891"/>
    </source>
</evidence>
<sequence length="105" mass="11649">MAYGVVFKNDAPLAKPGAKGGQAVAVRVFGTKAAFYNCTIDGGQDTLYDHKGLHYFKSLYHTWQRRFHLRVREVVLRGLPDRVGGEGGGGAHRAAADKVDRRRHR</sequence>
<keyword evidence="5" id="KW-0063">Aspartyl esterase</keyword>
<dbReference type="SUPFAM" id="SSF51126">
    <property type="entry name" value="Pectin lyase-like"/>
    <property type="match status" value="1"/>
</dbReference>
<name>A0A835DU09_9POAL</name>
<proteinExistence type="inferred from homology"/>
<dbReference type="Gene3D" id="2.160.20.10">
    <property type="entry name" value="Single-stranded right-handed beta-helix, Pectin lyase-like"/>
    <property type="match status" value="1"/>
</dbReference>
<dbReference type="EC" id="3.1.1.11" evidence="3"/>
<evidence type="ECO:0000313" key="9">
    <source>
        <dbReference type="Proteomes" id="UP000636709"/>
    </source>
</evidence>
<dbReference type="OrthoDB" id="2019149at2759"/>
<dbReference type="GO" id="GO:0045490">
    <property type="term" value="P:pectin catabolic process"/>
    <property type="evidence" value="ECO:0007669"/>
    <property type="project" value="UniProtKB-UniPathway"/>
</dbReference>
<gene>
    <name evidence="8" type="ORF">HU200_066234</name>
</gene>
<evidence type="ECO:0000256" key="4">
    <source>
        <dbReference type="ARBA" id="ARBA00022801"/>
    </source>
</evidence>
<comment type="similarity">
    <text evidence="2">Belongs to the pectinesterase family.</text>
</comment>
<organism evidence="8 9">
    <name type="scientific">Digitaria exilis</name>
    <dbReference type="NCBI Taxonomy" id="1010633"/>
    <lineage>
        <taxon>Eukaryota</taxon>
        <taxon>Viridiplantae</taxon>
        <taxon>Streptophyta</taxon>
        <taxon>Embryophyta</taxon>
        <taxon>Tracheophyta</taxon>
        <taxon>Spermatophyta</taxon>
        <taxon>Magnoliopsida</taxon>
        <taxon>Liliopsida</taxon>
        <taxon>Poales</taxon>
        <taxon>Poaceae</taxon>
        <taxon>PACMAD clade</taxon>
        <taxon>Panicoideae</taxon>
        <taxon>Panicodae</taxon>
        <taxon>Paniceae</taxon>
        <taxon>Anthephorinae</taxon>
        <taxon>Digitaria</taxon>
    </lineage>
</organism>
<protein>
    <recommendedName>
        <fullName evidence="3">pectinesterase</fullName>
        <ecNumber evidence="3">3.1.1.11</ecNumber>
    </recommendedName>
</protein>
<evidence type="ECO:0000256" key="3">
    <source>
        <dbReference type="ARBA" id="ARBA00013229"/>
    </source>
</evidence>
<feature type="compositionally biased region" description="Basic and acidic residues" evidence="6">
    <location>
        <begin position="94"/>
        <end position="105"/>
    </location>
</feature>
<dbReference type="GO" id="GO:0030599">
    <property type="term" value="F:pectinesterase activity"/>
    <property type="evidence" value="ECO:0007669"/>
    <property type="project" value="UniProtKB-EC"/>
</dbReference>
<reference evidence="8" key="1">
    <citation type="submission" date="2020-07" db="EMBL/GenBank/DDBJ databases">
        <title>Genome sequence and genetic diversity analysis of an under-domesticated orphan crop, white fonio (Digitaria exilis).</title>
        <authorList>
            <person name="Bennetzen J.L."/>
            <person name="Chen S."/>
            <person name="Ma X."/>
            <person name="Wang X."/>
            <person name="Yssel A.E.J."/>
            <person name="Chaluvadi S.R."/>
            <person name="Johnson M."/>
            <person name="Gangashetty P."/>
            <person name="Hamidou F."/>
            <person name="Sanogo M.D."/>
            <person name="Zwaenepoel A."/>
            <person name="Wallace J."/>
            <person name="Van De Peer Y."/>
            <person name="Van Deynze A."/>
        </authorList>
    </citation>
    <scope>NUCLEOTIDE SEQUENCE</scope>
    <source>
        <tissue evidence="8">Leaves</tissue>
    </source>
</reference>
<evidence type="ECO:0000256" key="5">
    <source>
        <dbReference type="ARBA" id="ARBA00023085"/>
    </source>
</evidence>
<evidence type="ECO:0000259" key="7">
    <source>
        <dbReference type="Pfam" id="PF01095"/>
    </source>
</evidence>
<dbReference type="PANTHER" id="PTHR31321:SF81">
    <property type="entry name" value="PECTINESTERASE"/>
    <property type="match status" value="1"/>
</dbReference>
<keyword evidence="9" id="KW-1185">Reference proteome</keyword>
<dbReference type="EMBL" id="JACEFO010003031">
    <property type="protein sequence ID" value="KAF8645029.1"/>
    <property type="molecule type" value="Genomic_DNA"/>
</dbReference>
<dbReference type="InterPro" id="IPR011050">
    <property type="entry name" value="Pectin_lyase_fold/virulence"/>
</dbReference>
<dbReference type="UniPathway" id="UPA00545">
    <property type="reaction ID" value="UER00823"/>
</dbReference>
<feature type="region of interest" description="Disordered" evidence="6">
    <location>
        <begin position="82"/>
        <end position="105"/>
    </location>
</feature>
<dbReference type="Proteomes" id="UP000636709">
    <property type="component" value="Unassembled WGS sequence"/>
</dbReference>
<dbReference type="Pfam" id="PF01095">
    <property type="entry name" value="Pectinesterase"/>
    <property type="match status" value="1"/>
</dbReference>
<evidence type="ECO:0000313" key="8">
    <source>
        <dbReference type="EMBL" id="KAF8645029.1"/>
    </source>
</evidence>
<dbReference type="AlphaFoldDB" id="A0A835DU09"/>
<comment type="caution">
    <text evidence="8">The sequence shown here is derived from an EMBL/GenBank/DDBJ whole genome shotgun (WGS) entry which is preliminary data.</text>
</comment>
<accession>A0A835DU09</accession>
<keyword evidence="4" id="KW-0378">Hydrolase</keyword>
<evidence type="ECO:0000256" key="1">
    <source>
        <dbReference type="ARBA" id="ARBA00005184"/>
    </source>
</evidence>
<feature type="domain" description="Pectinesterase catalytic" evidence="7">
    <location>
        <begin position="6"/>
        <end position="58"/>
    </location>
</feature>
<evidence type="ECO:0000256" key="6">
    <source>
        <dbReference type="SAM" id="MobiDB-lite"/>
    </source>
</evidence>
<dbReference type="GO" id="GO:0042545">
    <property type="term" value="P:cell wall modification"/>
    <property type="evidence" value="ECO:0007669"/>
    <property type="project" value="InterPro"/>
</dbReference>
<dbReference type="PANTHER" id="PTHR31321">
    <property type="entry name" value="ACYL-COA THIOESTER HYDROLASE YBHC-RELATED"/>
    <property type="match status" value="1"/>
</dbReference>
<dbReference type="InterPro" id="IPR000070">
    <property type="entry name" value="Pectinesterase_cat"/>
</dbReference>
<comment type="pathway">
    <text evidence="1">Glycan metabolism; pectin degradation; 2-dehydro-3-deoxy-D-gluconate from pectin: step 1/5.</text>
</comment>